<dbReference type="GO" id="GO:0000976">
    <property type="term" value="F:transcription cis-regulatory region binding"/>
    <property type="evidence" value="ECO:0007669"/>
    <property type="project" value="TreeGrafter"/>
</dbReference>
<evidence type="ECO:0000256" key="3">
    <source>
        <dbReference type="ARBA" id="ARBA00023163"/>
    </source>
</evidence>
<gene>
    <name evidence="5" type="ORF">FG051_05805</name>
</gene>
<evidence type="ECO:0000256" key="1">
    <source>
        <dbReference type="ARBA" id="ARBA00023015"/>
    </source>
</evidence>
<dbReference type="InterPro" id="IPR010982">
    <property type="entry name" value="Lambda_DNA-bd_dom_sf"/>
</dbReference>
<dbReference type="Gene3D" id="1.10.260.40">
    <property type="entry name" value="lambda repressor-like DNA-binding domains"/>
    <property type="match status" value="1"/>
</dbReference>
<organism evidence="5 6">
    <name type="scientific">Companilactobacillus futsaii</name>
    <dbReference type="NCBI Taxonomy" id="938155"/>
    <lineage>
        <taxon>Bacteria</taxon>
        <taxon>Bacillati</taxon>
        <taxon>Bacillota</taxon>
        <taxon>Bacilli</taxon>
        <taxon>Lactobacillales</taxon>
        <taxon>Lactobacillaceae</taxon>
        <taxon>Companilactobacillus</taxon>
    </lineage>
</organism>
<accession>A0A5B7T2W9</accession>
<keyword evidence="1" id="KW-0805">Transcription regulation</keyword>
<dbReference type="AlphaFoldDB" id="A0A5B7T2W9"/>
<dbReference type="SMART" id="SM00354">
    <property type="entry name" value="HTH_LACI"/>
    <property type="match status" value="1"/>
</dbReference>
<dbReference type="InterPro" id="IPR000843">
    <property type="entry name" value="HTH_LacI"/>
</dbReference>
<reference evidence="5 6" key="1">
    <citation type="submission" date="2019-05" db="EMBL/GenBank/DDBJ databases">
        <title>Genome Sequence of Lactobacillus futsaii Y97, a Potential Probiotic Strain Isolated from the Futsai of Taiwan.</title>
        <authorList>
            <person name="Du X."/>
        </authorList>
    </citation>
    <scope>NUCLEOTIDE SEQUENCE [LARGE SCALE GENOMIC DNA]</scope>
    <source>
        <strain evidence="5 6">Y97</strain>
    </source>
</reference>
<dbReference type="InterPro" id="IPR028082">
    <property type="entry name" value="Peripla_BP_I"/>
</dbReference>
<dbReference type="PANTHER" id="PTHR30146:SF105">
    <property type="entry name" value="CATABOLITE CONTROL PROTEIN B"/>
    <property type="match status" value="1"/>
</dbReference>
<dbReference type="Gene3D" id="3.40.50.2300">
    <property type="match status" value="2"/>
</dbReference>
<proteinExistence type="predicted"/>
<evidence type="ECO:0000313" key="5">
    <source>
        <dbReference type="EMBL" id="QCX24655.1"/>
    </source>
</evidence>
<keyword evidence="3" id="KW-0804">Transcription</keyword>
<feature type="domain" description="HTH lacI-type" evidence="4">
    <location>
        <begin position="13"/>
        <end position="67"/>
    </location>
</feature>
<dbReference type="PANTHER" id="PTHR30146">
    <property type="entry name" value="LACI-RELATED TRANSCRIPTIONAL REPRESSOR"/>
    <property type="match status" value="1"/>
</dbReference>
<dbReference type="GO" id="GO:0003700">
    <property type="term" value="F:DNA-binding transcription factor activity"/>
    <property type="evidence" value="ECO:0007669"/>
    <property type="project" value="TreeGrafter"/>
</dbReference>
<dbReference type="PROSITE" id="PS50932">
    <property type="entry name" value="HTH_LACI_2"/>
    <property type="match status" value="1"/>
</dbReference>
<evidence type="ECO:0000259" key="4">
    <source>
        <dbReference type="PROSITE" id="PS50932"/>
    </source>
</evidence>
<evidence type="ECO:0000256" key="2">
    <source>
        <dbReference type="ARBA" id="ARBA00023125"/>
    </source>
</evidence>
<dbReference type="InterPro" id="IPR046335">
    <property type="entry name" value="LacI/GalR-like_sensor"/>
</dbReference>
<sequence>MISTLPKEEKQLTNIFDVAKKANVSKSTVSRVFSGSRHVSEKSRQKIIAAADELGYMPNILARQMRQQKTNIIGFVATSYYPAVGYLLSYITHIAEEKGYSVNVYFTKDKEQELNVLNYLKLHVLDGLFLVSTRNGWNTIKEFAKYGPISTWRRIDSCSIYSSYIDHHPLYKQILLYILNTYDVDNIGHILNDRKKSNTKARIKAINEFEHDYPCVNNDWQLFFPEQGGAGKQAALTYLKTINPPKVVLAYSDYVAADFISTLREHQVNVPRDVKVFGFDNSDFGKYMNISTVDTHMEIQAINCINNIISRLENKKFEEIKITPRLIIRTTC</sequence>
<dbReference type="KEGG" id="lft:FG051_05805"/>
<dbReference type="Pfam" id="PF13377">
    <property type="entry name" value="Peripla_BP_3"/>
    <property type="match status" value="1"/>
</dbReference>
<dbReference type="SUPFAM" id="SSF47413">
    <property type="entry name" value="lambda repressor-like DNA-binding domains"/>
    <property type="match status" value="1"/>
</dbReference>
<keyword evidence="2" id="KW-0238">DNA-binding</keyword>
<dbReference type="Proteomes" id="UP000310673">
    <property type="component" value="Chromosome"/>
</dbReference>
<dbReference type="SUPFAM" id="SSF53822">
    <property type="entry name" value="Periplasmic binding protein-like I"/>
    <property type="match status" value="1"/>
</dbReference>
<evidence type="ECO:0000313" key="6">
    <source>
        <dbReference type="Proteomes" id="UP000310673"/>
    </source>
</evidence>
<dbReference type="STRING" id="1423818.FC88_GL001838"/>
<dbReference type="EMBL" id="CP040736">
    <property type="protein sequence ID" value="QCX24655.1"/>
    <property type="molecule type" value="Genomic_DNA"/>
</dbReference>
<name>A0A5B7T2W9_9LACO</name>
<dbReference type="Pfam" id="PF00356">
    <property type="entry name" value="LacI"/>
    <property type="match status" value="1"/>
</dbReference>
<protein>
    <submittedName>
        <fullName evidence="5">LacI family transcriptional regulator</fullName>
    </submittedName>
</protein>
<dbReference type="CDD" id="cd01392">
    <property type="entry name" value="HTH_LacI"/>
    <property type="match status" value="1"/>
</dbReference>